<evidence type="ECO:0000313" key="4">
    <source>
        <dbReference type="EMBL" id="MEZ8090823.1"/>
    </source>
</evidence>
<dbReference type="SUPFAM" id="SSF55073">
    <property type="entry name" value="Nucleotide cyclase"/>
    <property type="match status" value="1"/>
</dbReference>
<dbReference type="Proteomes" id="UP000305234">
    <property type="component" value="Unassembled WGS sequence"/>
</dbReference>
<reference evidence="4 9" key="2">
    <citation type="submission" date="2024-06" db="EMBL/GenBank/DDBJ databases">
        <authorList>
            <person name="Steensen K."/>
            <person name="Seneca J."/>
            <person name="Bartlau N."/>
            <person name="Yu A.X."/>
            <person name="Polz M.F."/>
        </authorList>
    </citation>
    <scope>NUCLEOTIDE SEQUENCE [LARGE SCALE GENOMIC DNA]</scope>
    <source>
        <strain evidence="4 9">5S240</strain>
    </source>
</reference>
<evidence type="ECO:0000313" key="6">
    <source>
        <dbReference type="EMBL" id="TKF32049.1"/>
    </source>
</evidence>
<dbReference type="NCBIfam" id="TIGR00254">
    <property type="entry name" value="GGDEF"/>
    <property type="match status" value="1"/>
</dbReference>
<dbReference type="RefSeq" id="WP_017057518.1">
    <property type="nucleotide sequence ID" value="NZ_CP090019.1"/>
</dbReference>
<dbReference type="InterPro" id="IPR029787">
    <property type="entry name" value="Nucleotide_cyclase"/>
</dbReference>
<evidence type="ECO:0000313" key="9">
    <source>
        <dbReference type="Proteomes" id="UP001569177"/>
    </source>
</evidence>
<evidence type="ECO:0000313" key="5">
    <source>
        <dbReference type="EMBL" id="TKF26606.1"/>
    </source>
</evidence>
<dbReference type="PANTHER" id="PTHR45138:SF9">
    <property type="entry name" value="DIGUANYLATE CYCLASE DGCM-RELATED"/>
    <property type="match status" value="1"/>
</dbReference>
<organism evidence="6 8">
    <name type="scientific">Vibrio kanaloae</name>
    <dbReference type="NCBI Taxonomy" id="170673"/>
    <lineage>
        <taxon>Bacteria</taxon>
        <taxon>Pseudomonadati</taxon>
        <taxon>Pseudomonadota</taxon>
        <taxon>Gammaproteobacteria</taxon>
        <taxon>Vibrionales</taxon>
        <taxon>Vibrionaceae</taxon>
        <taxon>Vibrio</taxon>
    </lineage>
</organism>
<evidence type="ECO:0000259" key="3">
    <source>
        <dbReference type="PROSITE" id="PS50887"/>
    </source>
</evidence>
<keyword evidence="4" id="KW-0808">Transferase</keyword>
<name>A0A4U1XHC6_9VIBR</name>
<accession>A0A4U1XHC6</accession>
<feature type="domain" description="GGDEF" evidence="3">
    <location>
        <begin position="203"/>
        <end position="332"/>
    </location>
</feature>
<dbReference type="CDD" id="cd01949">
    <property type="entry name" value="GGDEF"/>
    <property type="match status" value="1"/>
</dbReference>
<dbReference type="Pfam" id="PF00990">
    <property type="entry name" value="GGDEF"/>
    <property type="match status" value="1"/>
</dbReference>
<evidence type="ECO:0000256" key="1">
    <source>
        <dbReference type="ARBA" id="ARBA00012528"/>
    </source>
</evidence>
<comment type="catalytic activity">
    <reaction evidence="2">
        <text>2 GTP = 3',3'-c-di-GMP + 2 diphosphate</text>
        <dbReference type="Rhea" id="RHEA:24898"/>
        <dbReference type="ChEBI" id="CHEBI:33019"/>
        <dbReference type="ChEBI" id="CHEBI:37565"/>
        <dbReference type="ChEBI" id="CHEBI:58805"/>
        <dbReference type="EC" id="2.7.7.65"/>
    </reaction>
</comment>
<dbReference type="GO" id="GO:0052621">
    <property type="term" value="F:diguanylate cyclase activity"/>
    <property type="evidence" value="ECO:0007669"/>
    <property type="project" value="UniProtKB-EC"/>
</dbReference>
<dbReference type="EMBL" id="JBGOOJ010000010">
    <property type="protein sequence ID" value="MEZ8090823.1"/>
    <property type="molecule type" value="Genomic_DNA"/>
</dbReference>
<gene>
    <name evidence="4" type="ORF">ACED24_12225</name>
    <name evidence="6" type="ORF">FCV50_10415</name>
    <name evidence="5" type="ORF">FCV52_08145</name>
</gene>
<dbReference type="Proteomes" id="UP000307574">
    <property type="component" value="Unassembled WGS sequence"/>
</dbReference>
<dbReference type="EC" id="2.7.7.65" evidence="1"/>
<reference evidence="7 8" key="1">
    <citation type="submission" date="2019-04" db="EMBL/GenBank/DDBJ databases">
        <title>A reverse ecology approach based on a biological definition of microbial populations.</title>
        <authorList>
            <person name="Arevalo P."/>
            <person name="Vaninsberghe D."/>
            <person name="Elsherbini J."/>
            <person name="Gore J."/>
            <person name="Polz M."/>
        </authorList>
    </citation>
    <scope>NUCLEOTIDE SEQUENCE [LARGE SCALE GENOMIC DNA]</scope>
    <source>
        <strain evidence="5 7">10N.261.46.E4</strain>
        <strain evidence="6 8">10N.261.46.F4</strain>
    </source>
</reference>
<dbReference type="Gene3D" id="3.30.70.270">
    <property type="match status" value="1"/>
</dbReference>
<evidence type="ECO:0000313" key="7">
    <source>
        <dbReference type="Proteomes" id="UP000305234"/>
    </source>
</evidence>
<comment type="caution">
    <text evidence="6">The sequence shown here is derived from an EMBL/GenBank/DDBJ whole genome shotgun (WGS) entry which is preliminary data.</text>
</comment>
<dbReference type="InterPro" id="IPR000160">
    <property type="entry name" value="GGDEF_dom"/>
</dbReference>
<dbReference type="Pfam" id="PF01590">
    <property type="entry name" value="GAF"/>
    <property type="match status" value="1"/>
</dbReference>
<dbReference type="PROSITE" id="PS50887">
    <property type="entry name" value="GGDEF"/>
    <property type="match status" value="1"/>
</dbReference>
<dbReference type="SMART" id="SM00267">
    <property type="entry name" value="GGDEF"/>
    <property type="match status" value="1"/>
</dbReference>
<evidence type="ECO:0000256" key="2">
    <source>
        <dbReference type="ARBA" id="ARBA00034247"/>
    </source>
</evidence>
<proteinExistence type="predicted"/>
<dbReference type="EMBL" id="SYUW01000019">
    <property type="protein sequence ID" value="TKF26606.1"/>
    <property type="molecule type" value="Genomic_DNA"/>
</dbReference>
<protein>
    <recommendedName>
        <fullName evidence="1">diguanylate cyclase</fullName>
        <ecNumber evidence="1">2.7.7.65</ecNumber>
    </recommendedName>
</protein>
<dbReference type="PANTHER" id="PTHR45138">
    <property type="entry name" value="REGULATORY COMPONENTS OF SENSORY TRANSDUCTION SYSTEM"/>
    <property type="match status" value="1"/>
</dbReference>
<dbReference type="SUPFAM" id="SSF55781">
    <property type="entry name" value="GAF domain-like"/>
    <property type="match status" value="1"/>
</dbReference>
<sequence>MPFSNIYKSSSKHAINDLVKDMDLSLWKSMLNNIAEVLNAPAVELVLTAEVGFQSIAMSTSSGVKANPGKIIPKDINLYCKKVMDTRAMLYVHNATGQEEWSDNPKLTQMGYVSYLGLPIFHSDGSMFATLCALDTKETSYQTVQINLMESIRALLEREVHTAERVRNLKFTSIHDELTQVFNRRGVLNESPKIIDSASEYGLAIGFIYFDIDGLKYINDNFGHNIGDQYIKCFSNSLKKNTRKEDICGRIGGDEFVLLCRDVSETSLEQIVTRVKSDFDKYFNNLGINSRADFSQGTLIYSSNPPPIHELIKLADIKMYENKMTKRCAKFK</sequence>
<keyword evidence="9" id="KW-1185">Reference proteome</keyword>
<dbReference type="Gene3D" id="3.30.450.40">
    <property type="match status" value="1"/>
</dbReference>
<dbReference type="AlphaFoldDB" id="A0A4U1XHC6"/>
<dbReference type="InterPro" id="IPR003018">
    <property type="entry name" value="GAF"/>
</dbReference>
<keyword evidence="4" id="KW-0548">Nucleotidyltransferase</keyword>
<dbReference type="EMBL" id="SYUV01000032">
    <property type="protein sequence ID" value="TKF32049.1"/>
    <property type="molecule type" value="Genomic_DNA"/>
</dbReference>
<dbReference type="InterPro" id="IPR050469">
    <property type="entry name" value="Diguanylate_Cyclase"/>
</dbReference>
<dbReference type="SMART" id="SM00065">
    <property type="entry name" value="GAF"/>
    <property type="match status" value="1"/>
</dbReference>
<dbReference type="Proteomes" id="UP001569177">
    <property type="component" value="Unassembled WGS sequence"/>
</dbReference>
<evidence type="ECO:0000313" key="8">
    <source>
        <dbReference type="Proteomes" id="UP000307574"/>
    </source>
</evidence>
<dbReference type="InterPro" id="IPR029016">
    <property type="entry name" value="GAF-like_dom_sf"/>
</dbReference>
<dbReference type="InterPro" id="IPR043128">
    <property type="entry name" value="Rev_trsase/Diguanyl_cyclase"/>
</dbReference>